<gene>
    <name evidence="4" type="ORF">MTO99_00235</name>
</gene>
<proteinExistence type="predicted"/>
<dbReference type="EMBL" id="CP094528">
    <property type="protein sequence ID" value="UOE44265.1"/>
    <property type="molecule type" value="Genomic_DNA"/>
</dbReference>
<dbReference type="SUPFAM" id="SSF55729">
    <property type="entry name" value="Acyl-CoA N-acyltransferases (Nat)"/>
    <property type="match status" value="1"/>
</dbReference>
<evidence type="ECO:0000259" key="3">
    <source>
        <dbReference type="PROSITE" id="PS51186"/>
    </source>
</evidence>
<protein>
    <submittedName>
        <fullName evidence="4">GNAT family N-acetyltransferase</fullName>
        <ecNumber evidence="4">2.3.1.-</ecNumber>
    </submittedName>
</protein>
<dbReference type="EC" id="2.3.1.-" evidence="4"/>
<dbReference type="Gene3D" id="3.40.630.30">
    <property type="match status" value="1"/>
</dbReference>
<evidence type="ECO:0000313" key="5">
    <source>
        <dbReference type="Proteomes" id="UP000832097"/>
    </source>
</evidence>
<sequence>MTYEIRPYQPADRAAVGEVCVRTAAAGGDARGRYSDDTLMPEVYAWPYVDHQPDLAWVVVRPAADPAPGAGDPDALLRSGDDAVVGYVIGVADTAAFIDWWRREWTPGFIARHPAPGLAPQPAVGYTESDLLRDGADPDRMRNDDLGTHPAHLHIDLLPEAQGHGLGRALIETLRAALAARNVPGVQLGMDPANTNARAFYDRLGFIELPTHRPDRPLLGIATS</sequence>
<dbReference type="InterPro" id="IPR016181">
    <property type="entry name" value="Acyl_CoA_acyltransferase"/>
</dbReference>
<keyword evidence="5" id="KW-1185">Reference proteome</keyword>
<dbReference type="Proteomes" id="UP000832097">
    <property type="component" value="Chromosome"/>
</dbReference>
<organism evidence="4 5">
    <name type="scientific">Agromyces larvae</name>
    <dbReference type="NCBI Taxonomy" id="2929802"/>
    <lineage>
        <taxon>Bacteria</taxon>
        <taxon>Bacillati</taxon>
        <taxon>Actinomycetota</taxon>
        <taxon>Actinomycetes</taxon>
        <taxon>Micrococcales</taxon>
        <taxon>Microbacteriaceae</taxon>
        <taxon>Agromyces</taxon>
    </lineage>
</organism>
<dbReference type="PANTHER" id="PTHR43072">
    <property type="entry name" value="N-ACETYLTRANSFERASE"/>
    <property type="match status" value="1"/>
</dbReference>
<evidence type="ECO:0000256" key="2">
    <source>
        <dbReference type="ARBA" id="ARBA00023315"/>
    </source>
</evidence>
<dbReference type="CDD" id="cd04301">
    <property type="entry name" value="NAT_SF"/>
    <property type="match status" value="1"/>
</dbReference>
<dbReference type="InterPro" id="IPR000182">
    <property type="entry name" value="GNAT_dom"/>
</dbReference>
<evidence type="ECO:0000313" key="4">
    <source>
        <dbReference type="EMBL" id="UOE44265.1"/>
    </source>
</evidence>
<accession>A0ABY4BYK4</accession>
<dbReference type="GO" id="GO:0016746">
    <property type="term" value="F:acyltransferase activity"/>
    <property type="evidence" value="ECO:0007669"/>
    <property type="project" value="UniProtKB-KW"/>
</dbReference>
<reference evidence="4 5" key="1">
    <citation type="submission" date="2022-03" db="EMBL/GenBank/DDBJ databases">
        <title>Mucilaginibacter sp. isolated from the gut of Protaetia brevitarsis seulensis larvae.</title>
        <authorList>
            <person name="Won M."/>
            <person name="Kim S.-J."/>
            <person name="Kwon S.-W."/>
        </authorList>
    </citation>
    <scope>NUCLEOTIDE SEQUENCE [LARGE SCALE GENOMIC DNA]</scope>
    <source>
        <strain evidence="4 5">CFWR-12</strain>
    </source>
</reference>
<dbReference type="PANTHER" id="PTHR43072:SF23">
    <property type="entry name" value="UPF0039 PROTEIN C11D3.02C"/>
    <property type="match status" value="1"/>
</dbReference>
<keyword evidence="2 4" id="KW-0012">Acyltransferase</keyword>
<dbReference type="PROSITE" id="PS51186">
    <property type="entry name" value="GNAT"/>
    <property type="match status" value="1"/>
</dbReference>
<keyword evidence="1 4" id="KW-0808">Transferase</keyword>
<name>A0ABY4BYK4_9MICO</name>
<dbReference type="Pfam" id="PF00583">
    <property type="entry name" value="Acetyltransf_1"/>
    <property type="match status" value="1"/>
</dbReference>
<evidence type="ECO:0000256" key="1">
    <source>
        <dbReference type="ARBA" id="ARBA00022679"/>
    </source>
</evidence>
<dbReference type="RefSeq" id="WP_243555927.1">
    <property type="nucleotide sequence ID" value="NZ_CP094528.1"/>
</dbReference>
<feature type="domain" description="N-acetyltransferase" evidence="3">
    <location>
        <begin position="84"/>
        <end position="224"/>
    </location>
</feature>